<accession>A0A820VV08</accession>
<evidence type="ECO:0000256" key="3">
    <source>
        <dbReference type="ARBA" id="ARBA00022833"/>
    </source>
</evidence>
<dbReference type="PROSITE" id="PS50178">
    <property type="entry name" value="ZF_FYVE"/>
    <property type="match status" value="1"/>
</dbReference>
<comment type="caution">
    <text evidence="6">The sequence shown here is derived from an EMBL/GenBank/DDBJ whole genome shotgun (WGS) entry which is preliminary data.</text>
</comment>
<dbReference type="InterPro" id="IPR013083">
    <property type="entry name" value="Znf_RING/FYVE/PHD"/>
</dbReference>
<dbReference type="Pfam" id="PF01363">
    <property type="entry name" value="FYVE"/>
    <property type="match status" value="1"/>
</dbReference>
<feature type="non-terminal residue" evidence="6">
    <location>
        <position position="1"/>
    </location>
</feature>
<dbReference type="GO" id="GO:0032266">
    <property type="term" value="F:phosphatidylinositol-3-phosphate binding"/>
    <property type="evidence" value="ECO:0007669"/>
    <property type="project" value="TreeGrafter"/>
</dbReference>
<keyword evidence="7" id="KW-1185">Reference proteome</keyword>
<evidence type="ECO:0000259" key="5">
    <source>
        <dbReference type="PROSITE" id="PS50178"/>
    </source>
</evidence>
<dbReference type="InterPro" id="IPR011011">
    <property type="entry name" value="Znf_FYVE_PHD"/>
</dbReference>
<dbReference type="PANTHER" id="PTHR46624:SF4">
    <property type="entry name" value="FYVE-TYPE DOMAIN-CONTAINING PROTEIN"/>
    <property type="match status" value="1"/>
</dbReference>
<reference evidence="6" key="1">
    <citation type="submission" date="2021-02" db="EMBL/GenBank/DDBJ databases">
        <authorList>
            <person name="Nowell W R."/>
        </authorList>
    </citation>
    <scope>NUCLEOTIDE SEQUENCE</scope>
</reference>
<dbReference type="GO" id="GO:0005547">
    <property type="term" value="F:phosphatidylinositol-3,4,5-trisphosphate binding"/>
    <property type="evidence" value="ECO:0007669"/>
    <property type="project" value="TreeGrafter"/>
</dbReference>
<sequence length="173" mass="19733">DGLVQGLLKYVWSGFVIECPYHSEIYRSRKHWYGNNEPKDVTRVEVIHMWPGEDNNRVASDVTPRKFIEMVVYAGSYLSAPTKMLGEMVANQVAPSYWVPNKDVQECSSCKLVFGYNHSKHHCRACGNVFCDTCTTHRAIVLLVDIKTPKRVCNECFERIQSETLSSSSQNHS</sequence>
<dbReference type="InterPro" id="IPR042427">
    <property type="entry name" value="ZFYV1"/>
</dbReference>
<evidence type="ECO:0000256" key="2">
    <source>
        <dbReference type="ARBA" id="ARBA00022771"/>
    </source>
</evidence>
<dbReference type="GO" id="GO:0005811">
    <property type="term" value="C:lipid droplet"/>
    <property type="evidence" value="ECO:0007669"/>
    <property type="project" value="TreeGrafter"/>
</dbReference>
<dbReference type="Proteomes" id="UP000663866">
    <property type="component" value="Unassembled WGS sequence"/>
</dbReference>
<name>A0A820VV08_9BILA</name>
<dbReference type="AlphaFoldDB" id="A0A820VV08"/>
<proteinExistence type="predicted"/>
<dbReference type="GO" id="GO:0008270">
    <property type="term" value="F:zinc ion binding"/>
    <property type="evidence" value="ECO:0007669"/>
    <property type="project" value="UniProtKB-KW"/>
</dbReference>
<dbReference type="GO" id="GO:0140042">
    <property type="term" value="P:lipid droplet formation"/>
    <property type="evidence" value="ECO:0007669"/>
    <property type="project" value="TreeGrafter"/>
</dbReference>
<keyword evidence="2 4" id="KW-0863">Zinc-finger</keyword>
<organism evidence="6 7">
    <name type="scientific">Rotaria magnacalcarata</name>
    <dbReference type="NCBI Taxonomy" id="392030"/>
    <lineage>
        <taxon>Eukaryota</taxon>
        <taxon>Metazoa</taxon>
        <taxon>Spiralia</taxon>
        <taxon>Gnathifera</taxon>
        <taxon>Rotifera</taxon>
        <taxon>Eurotatoria</taxon>
        <taxon>Bdelloidea</taxon>
        <taxon>Philodinida</taxon>
        <taxon>Philodinidae</taxon>
        <taxon>Rotaria</taxon>
    </lineage>
</organism>
<protein>
    <recommendedName>
        <fullName evidence="5">FYVE-type domain-containing protein</fullName>
    </recommendedName>
</protein>
<evidence type="ECO:0000313" key="7">
    <source>
        <dbReference type="Proteomes" id="UP000663866"/>
    </source>
</evidence>
<dbReference type="GO" id="GO:0005545">
    <property type="term" value="F:1-phosphatidylinositol binding"/>
    <property type="evidence" value="ECO:0007669"/>
    <property type="project" value="TreeGrafter"/>
</dbReference>
<dbReference type="InterPro" id="IPR017455">
    <property type="entry name" value="Znf_FYVE-rel"/>
</dbReference>
<dbReference type="SUPFAM" id="SSF57903">
    <property type="entry name" value="FYVE/PHD zinc finger"/>
    <property type="match status" value="1"/>
</dbReference>
<gene>
    <name evidence="6" type="ORF">OVN521_LOCUS41072</name>
</gene>
<feature type="domain" description="FYVE-type" evidence="5">
    <location>
        <begin position="101"/>
        <end position="161"/>
    </location>
</feature>
<dbReference type="InterPro" id="IPR000306">
    <property type="entry name" value="Znf_FYVE"/>
</dbReference>
<evidence type="ECO:0000256" key="4">
    <source>
        <dbReference type="PROSITE-ProRule" id="PRU00091"/>
    </source>
</evidence>
<evidence type="ECO:0000313" key="6">
    <source>
        <dbReference type="EMBL" id="CAF4506664.1"/>
    </source>
</evidence>
<feature type="non-terminal residue" evidence="6">
    <location>
        <position position="173"/>
    </location>
</feature>
<dbReference type="EMBL" id="CAJOBG010054176">
    <property type="protein sequence ID" value="CAF4506664.1"/>
    <property type="molecule type" value="Genomic_DNA"/>
</dbReference>
<dbReference type="SMART" id="SM00064">
    <property type="entry name" value="FYVE"/>
    <property type="match status" value="1"/>
</dbReference>
<evidence type="ECO:0000256" key="1">
    <source>
        <dbReference type="ARBA" id="ARBA00022723"/>
    </source>
</evidence>
<dbReference type="PANTHER" id="PTHR46624">
    <property type="entry name" value="AGAP002036-PA"/>
    <property type="match status" value="1"/>
</dbReference>
<dbReference type="Gene3D" id="3.30.40.10">
    <property type="entry name" value="Zinc/RING finger domain, C3HC4 (zinc finger)"/>
    <property type="match status" value="1"/>
</dbReference>
<dbReference type="GO" id="GO:0043325">
    <property type="term" value="F:phosphatidylinositol-3,4-bisphosphate binding"/>
    <property type="evidence" value="ECO:0007669"/>
    <property type="project" value="TreeGrafter"/>
</dbReference>
<keyword evidence="1" id="KW-0479">Metal-binding</keyword>
<keyword evidence="3" id="KW-0862">Zinc</keyword>